<proteinExistence type="predicted"/>
<dbReference type="EMBL" id="BK032721">
    <property type="protein sequence ID" value="DAF56777.1"/>
    <property type="molecule type" value="Genomic_DNA"/>
</dbReference>
<accession>A0A8S5T0I2</accession>
<protein>
    <submittedName>
        <fullName evidence="1">Uncharacterized protein</fullName>
    </submittedName>
</protein>
<sequence length="135" mass="14645">MDYGFGKTYTLPNKFTALNGCVQYYTVVFTNVVVDKTQSALDTDAKKAEAEANLLRALEVLRTYGGQPIITVVDNKTIKFTLEQANVYGDASKTQPSAKNLLTDAKAQIEALFANLKAVDGSTSFACTATVEEVF</sequence>
<name>A0A8S5T0I2_9CAUD</name>
<reference evidence="1" key="1">
    <citation type="journal article" date="2021" name="Proc. Natl. Acad. Sci. U.S.A.">
        <title>A Catalog of Tens of Thousands of Viruses from Human Metagenomes Reveals Hidden Associations with Chronic Diseases.</title>
        <authorList>
            <person name="Tisza M.J."/>
            <person name="Buck C.B."/>
        </authorList>
    </citation>
    <scope>NUCLEOTIDE SEQUENCE</scope>
    <source>
        <strain evidence="1">CtWb16</strain>
    </source>
</reference>
<evidence type="ECO:0000313" key="1">
    <source>
        <dbReference type="EMBL" id="DAF56777.1"/>
    </source>
</evidence>
<organism evidence="1">
    <name type="scientific">Myoviridae sp. ctWb16</name>
    <dbReference type="NCBI Taxonomy" id="2827690"/>
    <lineage>
        <taxon>Viruses</taxon>
        <taxon>Duplodnaviria</taxon>
        <taxon>Heunggongvirae</taxon>
        <taxon>Uroviricota</taxon>
        <taxon>Caudoviricetes</taxon>
    </lineage>
</organism>